<accession>N2AG40</accession>
<evidence type="ECO:0000313" key="4">
    <source>
        <dbReference type="Proteomes" id="UP000012589"/>
    </source>
</evidence>
<dbReference type="PROSITE" id="PS50943">
    <property type="entry name" value="HTH_CROC1"/>
    <property type="match status" value="1"/>
</dbReference>
<dbReference type="Pfam" id="PF01381">
    <property type="entry name" value="HTH_3"/>
    <property type="match status" value="1"/>
</dbReference>
<dbReference type="Proteomes" id="UP000012589">
    <property type="component" value="Unassembled WGS sequence"/>
</dbReference>
<dbReference type="HOGENOM" id="CLU_066192_17_6_9"/>
<evidence type="ECO:0000313" key="3">
    <source>
        <dbReference type="EMBL" id="EMZ25185.1"/>
    </source>
</evidence>
<dbReference type="SMART" id="SM00530">
    <property type="entry name" value="HTH_XRE"/>
    <property type="match status" value="1"/>
</dbReference>
<dbReference type="AlphaFoldDB" id="N2AG40"/>
<dbReference type="GO" id="GO:0003700">
    <property type="term" value="F:DNA-binding transcription factor activity"/>
    <property type="evidence" value="ECO:0007669"/>
    <property type="project" value="TreeGrafter"/>
</dbReference>
<organism evidence="3 4">
    <name type="scientific">Eubacterium plexicaudatum ASF492</name>
    <dbReference type="NCBI Taxonomy" id="1235802"/>
    <lineage>
        <taxon>Bacteria</taxon>
        <taxon>Bacillati</taxon>
        <taxon>Bacillota</taxon>
        <taxon>Clostridia</taxon>
        <taxon>Eubacteriales</taxon>
        <taxon>Eubacteriaceae</taxon>
        <taxon>Eubacterium</taxon>
    </lineage>
</organism>
<dbReference type="InterPro" id="IPR010982">
    <property type="entry name" value="Lambda_DNA-bd_dom_sf"/>
</dbReference>
<dbReference type="EMBL" id="AQFT01000090">
    <property type="protein sequence ID" value="EMZ25185.1"/>
    <property type="molecule type" value="Genomic_DNA"/>
</dbReference>
<dbReference type="CDD" id="cd00093">
    <property type="entry name" value="HTH_XRE"/>
    <property type="match status" value="1"/>
</dbReference>
<dbReference type="InterPro" id="IPR001387">
    <property type="entry name" value="Cro/C1-type_HTH"/>
</dbReference>
<evidence type="ECO:0000256" key="1">
    <source>
        <dbReference type="ARBA" id="ARBA00023125"/>
    </source>
</evidence>
<dbReference type="PANTHER" id="PTHR46797">
    <property type="entry name" value="HTH-TYPE TRANSCRIPTIONAL REGULATOR"/>
    <property type="match status" value="1"/>
</dbReference>
<gene>
    <name evidence="3" type="ORF">C823_02934</name>
</gene>
<dbReference type="eggNOG" id="COG1396">
    <property type="taxonomic scope" value="Bacteria"/>
</dbReference>
<comment type="caution">
    <text evidence="3">The sequence shown here is derived from an EMBL/GenBank/DDBJ whole genome shotgun (WGS) entry which is preliminary data.</text>
</comment>
<reference evidence="3 4" key="1">
    <citation type="journal article" date="2014" name="Genome Announc.">
        <title>Draft genome sequences of the altered schaedler flora, a defined bacterial community from gnotobiotic mice.</title>
        <authorList>
            <person name="Wannemuehler M.J."/>
            <person name="Overstreet A.M."/>
            <person name="Ward D.V."/>
            <person name="Phillips G.J."/>
        </authorList>
    </citation>
    <scope>NUCLEOTIDE SEQUENCE [LARGE SCALE GENOMIC DNA]</scope>
    <source>
        <strain evidence="3 4">ASF492</strain>
    </source>
</reference>
<dbReference type="Gene3D" id="1.10.260.40">
    <property type="entry name" value="lambda repressor-like DNA-binding domains"/>
    <property type="match status" value="1"/>
</dbReference>
<dbReference type="GO" id="GO:0005829">
    <property type="term" value="C:cytosol"/>
    <property type="evidence" value="ECO:0007669"/>
    <property type="project" value="TreeGrafter"/>
</dbReference>
<feature type="domain" description="HTH cro/C1-type" evidence="2">
    <location>
        <begin position="13"/>
        <end position="67"/>
    </location>
</feature>
<dbReference type="PANTHER" id="PTHR46797:SF1">
    <property type="entry name" value="METHYLPHOSPHONATE SYNTHASE"/>
    <property type="match status" value="1"/>
</dbReference>
<protein>
    <recommendedName>
        <fullName evidence="2">HTH cro/C1-type domain-containing protein</fullName>
    </recommendedName>
</protein>
<dbReference type="PATRIC" id="fig|1235802.3.peg.3100"/>
<dbReference type="SUPFAM" id="SSF47413">
    <property type="entry name" value="lambda repressor-like DNA-binding domains"/>
    <property type="match status" value="1"/>
</dbReference>
<keyword evidence="1" id="KW-0238">DNA-binding</keyword>
<dbReference type="STRING" id="1235802.C823_02934"/>
<dbReference type="InterPro" id="IPR050807">
    <property type="entry name" value="TransReg_Diox_bact_type"/>
</dbReference>
<proteinExistence type="predicted"/>
<dbReference type="OrthoDB" id="1954354at2"/>
<sequence>MQELDYAKIGMRIRQLRKARGWSQEELAKKSGISMSFLGHIERGTRIMSMETFASLCSVLDANADGLLWGVAYPSGALEDVWAAADKNEKQCQSDGYAMYVRIMKSVAEIVNEA</sequence>
<dbReference type="GO" id="GO:0003677">
    <property type="term" value="F:DNA binding"/>
    <property type="evidence" value="ECO:0007669"/>
    <property type="project" value="UniProtKB-KW"/>
</dbReference>
<evidence type="ECO:0000259" key="2">
    <source>
        <dbReference type="PROSITE" id="PS50943"/>
    </source>
</evidence>
<name>N2AG40_9FIRM</name>
<keyword evidence="4" id="KW-1185">Reference proteome</keyword>